<reference evidence="3" key="1">
    <citation type="journal article" date="2019" name="Int. J. Syst. Evol. Microbiol.">
        <title>The Global Catalogue of Microorganisms (GCM) 10K type strain sequencing project: providing services to taxonomists for standard genome sequencing and annotation.</title>
        <authorList>
            <consortium name="The Broad Institute Genomics Platform"/>
            <consortium name="The Broad Institute Genome Sequencing Center for Infectious Disease"/>
            <person name="Wu L."/>
            <person name="Ma J."/>
        </authorList>
    </citation>
    <scope>NUCLEOTIDE SEQUENCE [LARGE SCALE GENOMIC DNA]</scope>
    <source>
        <strain evidence="3">CGMCC 4.7283</strain>
    </source>
</reference>
<keyword evidence="1" id="KW-0472">Membrane</keyword>
<evidence type="ECO:0000256" key="1">
    <source>
        <dbReference type="SAM" id="Phobius"/>
    </source>
</evidence>
<evidence type="ECO:0000313" key="2">
    <source>
        <dbReference type="EMBL" id="MFC4667599.1"/>
    </source>
</evidence>
<accession>A0ABV9KCH5</accession>
<comment type="caution">
    <text evidence="2">The sequence shown here is derived from an EMBL/GenBank/DDBJ whole genome shotgun (WGS) entry which is preliminary data.</text>
</comment>
<keyword evidence="1" id="KW-1133">Transmembrane helix</keyword>
<gene>
    <name evidence="2" type="ORF">ACFO5X_03470</name>
</gene>
<sequence length="103" mass="11408">MDHKPTDTHHADGQSPRSDAFLYGLGAVCVLLFLGDFLYHKHGYFEIEELPGFYAIIGFLSCGVLAVLSGVLLNLLTRPEDYYAPRDIDAEEYPEAGTERADA</sequence>
<feature type="transmembrane region" description="Helical" evidence="1">
    <location>
        <begin position="20"/>
        <end position="40"/>
    </location>
</feature>
<name>A0ABV9KCH5_9RHOB</name>
<organism evidence="2 3">
    <name type="scientific">Seohaeicola nanhaiensis</name>
    <dbReference type="NCBI Taxonomy" id="1387282"/>
    <lineage>
        <taxon>Bacteria</taxon>
        <taxon>Pseudomonadati</taxon>
        <taxon>Pseudomonadota</taxon>
        <taxon>Alphaproteobacteria</taxon>
        <taxon>Rhodobacterales</taxon>
        <taxon>Roseobacteraceae</taxon>
        <taxon>Seohaeicola</taxon>
    </lineage>
</organism>
<dbReference type="RefSeq" id="WP_380715830.1">
    <property type="nucleotide sequence ID" value="NZ_JBHSGI010000002.1"/>
</dbReference>
<proteinExistence type="predicted"/>
<keyword evidence="3" id="KW-1185">Reference proteome</keyword>
<keyword evidence="1" id="KW-0812">Transmembrane</keyword>
<protein>
    <submittedName>
        <fullName evidence="2">Uncharacterized protein</fullName>
    </submittedName>
</protein>
<dbReference type="Proteomes" id="UP001595973">
    <property type="component" value="Unassembled WGS sequence"/>
</dbReference>
<evidence type="ECO:0000313" key="3">
    <source>
        <dbReference type="Proteomes" id="UP001595973"/>
    </source>
</evidence>
<feature type="transmembrane region" description="Helical" evidence="1">
    <location>
        <begin position="52"/>
        <end position="76"/>
    </location>
</feature>
<dbReference type="EMBL" id="JBHSGI010000002">
    <property type="protein sequence ID" value="MFC4667599.1"/>
    <property type="molecule type" value="Genomic_DNA"/>
</dbReference>